<dbReference type="Proteomes" id="UP000799436">
    <property type="component" value="Unassembled WGS sequence"/>
</dbReference>
<feature type="compositionally biased region" description="Basic and acidic residues" evidence="1">
    <location>
        <begin position="61"/>
        <end position="77"/>
    </location>
</feature>
<keyword evidence="3" id="KW-1185">Reference proteome</keyword>
<accession>A0A6G1L9E5</accession>
<feature type="region of interest" description="Disordered" evidence="1">
    <location>
        <begin position="61"/>
        <end position="94"/>
    </location>
</feature>
<gene>
    <name evidence="2" type="ORF">EJ03DRAFT_351532</name>
</gene>
<evidence type="ECO:0000313" key="2">
    <source>
        <dbReference type="EMBL" id="KAF2769212.1"/>
    </source>
</evidence>
<reference evidence="2" key="1">
    <citation type="journal article" date="2020" name="Stud. Mycol.">
        <title>101 Dothideomycetes genomes: a test case for predicting lifestyles and emergence of pathogens.</title>
        <authorList>
            <person name="Haridas S."/>
            <person name="Albert R."/>
            <person name="Binder M."/>
            <person name="Bloem J."/>
            <person name="Labutti K."/>
            <person name="Salamov A."/>
            <person name="Andreopoulos B."/>
            <person name="Baker S."/>
            <person name="Barry K."/>
            <person name="Bills G."/>
            <person name="Bluhm B."/>
            <person name="Cannon C."/>
            <person name="Castanera R."/>
            <person name="Culley D."/>
            <person name="Daum C."/>
            <person name="Ezra D."/>
            <person name="Gonzalez J."/>
            <person name="Henrissat B."/>
            <person name="Kuo A."/>
            <person name="Liang C."/>
            <person name="Lipzen A."/>
            <person name="Lutzoni F."/>
            <person name="Magnuson J."/>
            <person name="Mondo S."/>
            <person name="Nolan M."/>
            <person name="Ohm R."/>
            <person name="Pangilinan J."/>
            <person name="Park H.-J."/>
            <person name="Ramirez L."/>
            <person name="Alfaro M."/>
            <person name="Sun H."/>
            <person name="Tritt A."/>
            <person name="Yoshinaga Y."/>
            <person name="Zwiers L.-H."/>
            <person name="Turgeon B."/>
            <person name="Goodwin S."/>
            <person name="Spatafora J."/>
            <person name="Crous P."/>
            <person name="Grigoriev I."/>
        </authorList>
    </citation>
    <scope>NUCLEOTIDE SEQUENCE</scope>
    <source>
        <strain evidence="2">CBS 116005</strain>
    </source>
</reference>
<sequence length="94" mass="9470">MPIDTGIKPDGPLEGTGGLLAPVGDPVGQVLDKGLRPVGHVTGQVGQPSGEALLRVQEAAKEDAGLKEAEKENDKPGGKRIGGNAQTGQNPLGL</sequence>
<protein>
    <submittedName>
        <fullName evidence="2">Uncharacterized protein</fullName>
    </submittedName>
</protein>
<evidence type="ECO:0000313" key="3">
    <source>
        <dbReference type="Proteomes" id="UP000799436"/>
    </source>
</evidence>
<name>A0A6G1L9E5_9PEZI</name>
<feature type="compositionally biased region" description="Polar residues" evidence="1">
    <location>
        <begin position="84"/>
        <end position="94"/>
    </location>
</feature>
<dbReference type="EMBL" id="ML995836">
    <property type="protein sequence ID" value="KAF2769212.1"/>
    <property type="molecule type" value="Genomic_DNA"/>
</dbReference>
<proteinExistence type="predicted"/>
<dbReference type="AlphaFoldDB" id="A0A6G1L9E5"/>
<dbReference type="OrthoDB" id="3902208at2759"/>
<evidence type="ECO:0000256" key="1">
    <source>
        <dbReference type="SAM" id="MobiDB-lite"/>
    </source>
</evidence>
<organism evidence="2 3">
    <name type="scientific">Teratosphaeria nubilosa</name>
    <dbReference type="NCBI Taxonomy" id="161662"/>
    <lineage>
        <taxon>Eukaryota</taxon>
        <taxon>Fungi</taxon>
        <taxon>Dikarya</taxon>
        <taxon>Ascomycota</taxon>
        <taxon>Pezizomycotina</taxon>
        <taxon>Dothideomycetes</taxon>
        <taxon>Dothideomycetidae</taxon>
        <taxon>Mycosphaerellales</taxon>
        <taxon>Teratosphaeriaceae</taxon>
        <taxon>Teratosphaeria</taxon>
    </lineage>
</organism>